<dbReference type="AlphaFoldDB" id="A0AAE1XWE5"/>
<keyword evidence="3 4" id="KW-0446">Lipid-binding</keyword>
<dbReference type="InterPro" id="IPR000528">
    <property type="entry name" value="Plant_nsLTP"/>
</dbReference>
<feature type="signal peptide" evidence="5">
    <location>
        <begin position="1"/>
        <end position="27"/>
    </location>
</feature>
<protein>
    <recommendedName>
        <fullName evidence="4">Non-specific lipid-transfer protein</fullName>
    </recommendedName>
</protein>
<dbReference type="GO" id="GO:0008289">
    <property type="term" value="F:lipid binding"/>
    <property type="evidence" value="ECO:0007669"/>
    <property type="project" value="UniProtKB-KW"/>
</dbReference>
<dbReference type="InterPro" id="IPR036312">
    <property type="entry name" value="Bifun_inhib/LTP/seed_sf"/>
</dbReference>
<organism evidence="7 8">
    <name type="scientific">Sesamum alatum</name>
    <dbReference type="NCBI Taxonomy" id="300844"/>
    <lineage>
        <taxon>Eukaryota</taxon>
        <taxon>Viridiplantae</taxon>
        <taxon>Streptophyta</taxon>
        <taxon>Embryophyta</taxon>
        <taxon>Tracheophyta</taxon>
        <taxon>Spermatophyta</taxon>
        <taxon>Magnoliopsida</taxon>
        <taxon>eudicotyledons</taxon>
        <taxon>Gunneridae</taxon>
        <taxon>Pentapetalae</taxon>
        <taxon>asterids</taxon>
        <taxon>lamiids</taxon>
        <taxon>Lamiales</taxon>
        <taxon>Pedaliaceae</taxon>
        <taxon>Sesamum</taxon>
    </lineage>
</organism>
<evidence type="ECO:0000256" key="1">
    <source>
        <dbReference type="ARBA" id="ARBA00009748"/>
    </source>
</evidence>
<dbReference type="Proteomes" id="UP001293254">
    <property type="component" value="Unassembled WGS sequence"/>
</dbReference>
<dbReference type="PANTHER" id="PTHR33076">
    <property type="entry name" value="NON-SPECIFIC LIPID-TRANSFER PROTEIN 2-RELATED"/>
    <property type="match status" value="1"/>
</dbReference>
<dbReference type="PROSITE" id="PS00597">
    <property type="entry name" value="PLANT_LTP"/>
    <property type="match status" value="1"/>
</dbReference>
<dbReference type="PRINTS" id="PR00382">
    <property type="entry name" value="LIPIDTRNSFER"/>
</dbReference>
<evidence type="ECO:0000259" key="6">
    <source>
        <dbReference type="SMART" id="SM00499"/>
    </source>
</evidence>
<dbReference type="Pfam" id="PF00234">
    <property type="entry name" value="Tryp_alpha_amyl"/>
    <property type="match status" value="1"/>
</dbReference>
<evidence type="ECO:0000256" key="5">
    <source>
        <dbReference type="SAM" id="SignalP"/>
    </source>
</evidence>
<sequence length="118" mass="12355">MAVVIKALCVALIAAVLIVAVVPPAEAALSCGTVISYLGPCLPYVTDQGPLGGCCGGVKQLYVAARTTPDRQSACNCLKYLAGNYKRVNLQKAARLPKQCGVNIPYKISPSTDCTKVR</sequence>
<feature type="domain" description="Bifunctional inhibitor/plant lipid transfer protein/seed storage helical" evidence="6">
    <location>
        <begin position="31"/>
        <end position="114"/>
    </location>
</feature>
<reference evidence="7" key="2">
    <citation type="journal article" date="2024" name="Plant">
        <title>Genomic evolution and insights into agronomic trait innovations of Sesamum species.</title>
        <authorList>
            <person name="Miao H."/>
            <person name="Wang L."/>
            <person name="Qu L."/>
            <person name="Liu H."/>
            <person name="Sun Y."/>
            <person name="Le M."/>
            <person name="Wang Q."/>
            <person name="Wei S."/>
            <person name="Zheng Y."/>
            <person name="Lin W."/>
            <person name="Duan Y."/>
            <person name="Cao H."/>
            <person name="Xiong S."/>
            <person name="Wang X."/>
            <person name="Wei L."/>
            <person name="Li C."/>
            <person name="Ma Q."/>
            <person name="Ju M."/>
            <person name="Zhao R."/>
            <person name="Li G."/>
            <person name="Mu C."/>
            <person name="Tian Q."/>
            <person name="Mei H."/>
            <person name="Zhang T."/>
            <person name="Gao T."/>
            <person name="Zhang H."/>
        </authorList>
    </citation>
    <scope>NUCLEOTIDE SEQUENCE</scope>
    <source>
        <strain evidence="7">3651</strain>
    </source>
</reference>
<proteinExistence type="inferred from homology"/>
<comment type="caution">
    <text evidence="7">The sequence shown here is derived from an EMBL/GenBank/DDBJ whole genome shotgun (WGS) entry which is preliminary data.</text>
</comment>
<evidence type="ECO:0000313" key="7">
    <source>
        <dbReference type="EMBL" id="KAK4418844.1"/>
    </source>
</evidence>
<keyword evidence="2 4" id="KW-0813">Transport</keyword>
<keyword evidence="8" id="KW-1185">Reference proteome</keyword>
<evidence type="ECO:0000256" key="3">
    <source>
        <dbReference type="ARBA" id="ARBA00023121"/>
    </source>
</evidence>
<evidence type="ECO:0000256" key="2">
    <source>
        <dbReference type="ARBA" id="ARBA00022448"/>
    </source>
</evidence>
<comment type="similarity">
    <text evidence="1 4">Belongs to the plant LTP family.</text>
</comment>
<dbReference type="CDD" id="cd01960">
    <property type="entry name" value="nsLTP1"/>
    <property type="match status" value="1"/>
</dbReference>
<name>A0AAE1XWE5_9LAMI</name>
<dbReference type="SUPFAM" id="SSF47699">
    <property type="entry name" value="Bifunctional inhibitor/lipid-transfer protein/seed storage 2S albumin"/>
    <property type="match status" value="1"/>
</dbReference>
<dbReference type="EMBL" id="JACGWO010000009">
    <property type="protein sequence ID" value="KAK4418844.1"/>
    <property type="molecule type" value="Genomic_DNA"/>
</dbReference>
<dbReference type="Gene3D" id="1.10.110.10">
    <property type="entry name" value="Plant lipid-transfer and hydrophobic proteins"/>
    <property type="match status" value="1"/>
</dbReference>
<dbReference type="GO" id="GO:0006869">
    <property type="term" value="P:lipid transport"/>
    <property type="evidence" value="ECO:0007669"/>
    <property type="project" value="InterPro"/>
</dbReference>
<keyword evidence="5" id="KW-0732">Signal</keyword>
<evidence type="ECO:0000256" key="4">
    <source>
        <dbReference type="RuleBase" id="RU000628"/>
    </source>
</evidence>
<accession>A0AAE1XWE5</accession>
<evidence type="ECO:0000313" key="8">
    <source>
        <dbReference type="Proteomes" id="UP001293254"/>
    </source>
</evidence>
<dbReference type="SMART" id="SM00499">
    <property type="entry name" value="AAI"/>
    <property type="match status" value="1"/>
</dbReference>
<feature type="chain" id="PRO_5042132220" description="Non-specific lipid-transfer protein" evidence="5">
    <location>
        <begin position="28"/>
        <end position="118"/>
    </location>
</feature>
<gene>
    <name evidence="7" type="ORF">Salat_2297200</name>
</gene>
<reference evidence="7" key="1">
    <citation type="submission" date="2020-06" db="EMBL/GenBank/DDBJ databases">
        <authorList>
            <person name="Li T."/>
            <person name="Hu X."/>
            <person name="Zhang T."/>
            <person name="Song X."/>
            <person name="Zhang H."/>
            <person name="Dai N."/>
            <person name="Sheng W."/>
            <person name="Hou X."/>
            <person name="Wei L."/>
        </authorList>
    </citation>
    <scope>NUCLEOTIDE SEQUENCE</scope>
    <source>
        <strain evidence="7">3651</strain>
        <tissue evidence="7">Leaf</tissue>
    </source>
</reference>
<dbReference type="InterPro" id="IPR016140">
    <property type="entry name" value="Bifunc_inhib/LTP/seed_store"/>
</dbReference>
<comment type="function">
    <text evidence="4">Plant non-specific lipid-transfer proteins transfer phospholipids as well as galactolipids across membranes. May play a role in wax or cutin deposition in the cell walls of expanding epidermal cells and certain secretory tissues.</text>
</comment>